<name>A0A368GYR4_ANCCA</name>
<evidence type="ECO:0000256" key="1">
    <source>
        <dbReference type="SAM" id="Phobius"/>
    </source>
</evidence>
<keyword evidence="1" id="KW-0812">Transmembrane</keyword>
<organism evidence="2 3">
    <name type="scientific">Ancylostoma caninum</name>
    <name type="common">Dog hookworm</name>
    <dbReference type="NCBI Taxonomy" id="29170"/>
    <lineage>
        <taxon>Eukaryota</taxon>
        <taxon>Metazoa</taxon>
        <taxon>Ecdysozoa</taxon>
        <taxon>Nematoda</taxon>
        <taxon>Chromadorea</taxon>
        <taxon>Rhabditida</taxon>
        <taxon>Rhabditina</taxon>
        <taxon>Rhabditomorpha</taxon>
        <taxon>Strongyloidea</taxon>
        <taxon>Ancylostomatidae</taxon>
        <taxon>Ancylostomatinae</taxon>
        <taxon>Ancylostoma</taxon>
    </lineage>
</organism>
<evidence type="ECO:0000313" key="2">
    <source>
        <dbReference type="EMBL" id="RCN48155.1"/>
    </source>
</evidence>
<proteinExistence type="predicted"/>
<accession>A0A368GYR4</accession>
<dbReference type="Proteomes" id="UP000252519">
    <property type="component" value="Unassembled WGS sequence"/>
</dbReference>
<protein>
    <submittedName>
        <fullName evidence="2">Uncharacterized protein</fullName>
    </submittedName>
</protein>
<evidence type="ECO:0000313" key="3">
    <source>
        <dbReference type="Proteomes" id="UP000252519"/>
    </source>
</evidence>
<keyword evidence="1" id="KW-1133">Transmembrane helix</keyword>
<sequence>MLRVRSELRNACSPMRCSDHFVSRTIHRMRLVWNSTIFQQCLNNDYGESKALLSDRRLVILLLQSSRRAPDEGIDKFINIATMLLWKAVIPVALLVCFRNNIPSA</sequence>
<dbReference type="AlphaFoldDB" id="A0A368GYR4"/>
<dbReference type="EMBL" id="JOJR01000051">
    <property type="protein sequence ID" value="RCN48155.1"/>
    <property type="molecule type" value="Genomic_DNA"/>
</dbReference>
<keyword evidence="1" id="KW-0472">Membrane</keyword>
<reference evidence="2 3" key="1">
    <citation type="submission" date="2014-10" db="EMBL/GenBank/DDBJ databases">
        <title>Draft genome of the hookworm Ancylostoma caninum.</title>
        <authorList>
            <person name="Mitreva M."/>
        </authorList>
    </citation>
    <scope>NUCLEOTIDE SEQUENCE [LARGE SCALE GENOMIC DNA]</scope>
    <source>
        <strain evidence="2 3">Baltimore</strain>
    </source>
</reference>
<keyword evidence="3" id="KW-1185">Reference proteome</keyword>
<gene>
    <name evidence="2" type="ORF">ANCCAN_05841</name>
</gene>
<feature type="transmembrane region" description="Helical" evidence="1">
    <location>
        <begin position="77"/>
        <end position="96"/>
    </location>
</feature>
<comment type="caution">
    <text evidence="2">The sequence shown here is derived from an EMBL/GenBank/DDBJ whole genome shotgun (WGS) entry which is preliminary data.</text>
</comment>